<dbReference type="Proteomes" id="UP000289886">
    <property type="component" value="Unassembled WGS sequence"/>
</dbReference>
<evidence type="ECO:0000313" key="2">
    <source>
        <dbReference type="EMBL" id="RXM31099.1"/>
    </source>
</evidence>
<reference evidence="2 3" key="1">
    <citation type="submission" date="2019-01" db="EMBL/GenBank/DDBJ databases">
        <title>Draft Genome and Complete Hox-Cluster Characterization of the Sterlet Sturgeon (Acipenser ruthenus).</title>
        <authorList>
            <person name="Wei Q."/>
        </authorList>
    </citation>
    <scope>NUCLEOTIDE SEQUENCE [LARGE SCALE GENOMIC DNA]</scope>
    <source>
        <strain evidence="2">WHYD16114868_AA</strain>
        <tissue evidence="2">Blood</tissue>
    </source>
</reference>
<organism evidence="2 3">
    <name type="scientific">Acipenser ruthenus</name>
    <name type="common">Sterlet sturgeon</name>
    <dbReference type="NCBI Taxonomy" id="7906"/>
    <lineage>
        <taxon>Eukaryota</taxon>
        <taxon>Metazoa</taxon>
        <taxon>Chordata</taxon>
        <taxon>Craniata</taxon>
        <taxon>Vertebrata</taxon>
        <taxon>Euteleostomi</taxon>
        <taxon>Actinopterygii</taxon>
        <taxon>Chondrostei</taxon>
        <taxon>Acipenseriformes</taxon>
        <taxon>Acipenseridae</taxon>
        <taxon>Acipenser</taxon>
    </lineage>
</organism>
<evidence type="ECO:0000313" key="3">
    <source>
        <dbReference type="Proteomes" id="UP000289886"/>
    </source>
</evidence>
<protein>
    <submittedName>
        <fullName evidence="2">Uncharacterized protein</fullName>
    </submittedName>
</protein>
<feature type="compositionally biased region" description="Low complexity" evidence="1">
    <location>
        <begin position="1"/>
        <end position="15"/>
    </location>
</feature>
<dbReference type="AlphaFoldDB" id="A0A444U7Q2"/>
<evidence type="ECO:0000256" key="1">
    <source>
        <dbReference type="SAM" id="MobiDB-lite"/>
    </source>
</evidence>
<proteinExistence type="predicted"/>
<sequence>MGNNSSSNNSGNSGNITIPRASSTFAAPPNPIAEATATNAFKDNLRAYYSTTEIQLSEIVSANNAFKPDSPVPFLALPADDVINFTTEEGFFTTVLVEDASTPGISAGTIVENFRVPPDRSVVITASRKIVLRKIEDDDEAIDD</sequence>
<accession>A0A444U7Q2</accession>
<comment type="caution">
    <text evidence="2">The sequence shown here is derived from an EMBL/GenBank/DDBJ whole genome shotgun (WGS) entry which is preliminary data.</text>
</comment>
<dbReference type="EMBL" id="SCEB01215133">
    <property type="protein sequence ID" value="RXM31099.1"/>
    <property type="molecule type" value="Genomic_DNA"/>
</dbReference>
<name>A0A444U7Q2_ACIRT</name>
<gene>
    <name evidence="2" type="ORF">EOD39_7265</name>
</gene>
<keyword evidence="3" id="KW-1185">Reference proteome</keyword>
<feature type="region of interest" description="Disordered" evidence="1">
    <location>
        <begin position="1"/>
        <end position="29"/>
    </location>
</feature>